<dbReference type="PANTHER" id="PTHR43861">
    <property type="entry name" value="TRANS-ACONITATE 2-METHYLTRANSFERASE-RELATED"/>
    <property type="match status" value="1"/>
</dbReference>
<organism evidence="4 5">
    <name type="scientific">Patellaria atrata CBS 101060</name>
    <dbReference type="NCBI Taxonomy" id="1346257"/>
    <lineage>
        <taxon>Eukaryota</taxon>
        <taxon>Fungi</taxon>
        <taxon>Dikarya</taxon>
        <taxon>Ascomycota</taxon>
        <taxon>Pezizomycotina</taxon>
        <taxon>Dothideomycetes</taxon>
        <taxon>Dothideomycetes incertae sedis</taxon>
        <taxon>Patellariales</taxon>
        <taxon>Patellariaceae</taxon>
        <taxon>Patellaria</taxon>
    </lineage>
</organism>
<dbReference type="CDD" id="cd02440">
    <property type="entry name" value="AdoMet_MTases"/>
    <property type="match status" value="1"/>
</dbReference>
<sequence>MSLTSSTIKSRVAESYTRFANEYLKWTTDASKRLRLRYMFDLLERLDVECSEGNKKINGRGKFQVLELGAGAGVPATQYLASYGCLGVTANDISTAQLELLAMNLPNDAVDRVNVVEGDMFSLNFPPESFNAVVCLYSLNHLPSNEQREMISRISSWLRPGGWLLVNVANMPVEIAVDEQWMKEANNEGGWMYWSSLGGDATATAVEKAGLTIRDREVIAEPEGGQQGMKEVPFTWIIAEKGDQSLSMEHPTANEKQPGKDFCGFLGEF</sequence>
<reference evidence="4" key="1">
    <citation type="journal article" date="2020" name="Stud. Mycol.">
        <title>101 Dothideomycetes genomes: a test case for predicting lifestyles and emergence of pathogens.</title>
        <authorList>
            <person name="Haridas S."/>
            <person name="Albert R."/>
            <person name="Binder M."/>
            <person name="Bloem J."/>
            <person name="Labutti K."/>
            <person name="Salamov A."/>
            <person name="Andreopoulos B."/>
            <person name="Baker S."/>
            <person name="Barry K."/>
            <person name="Bills G."/>
            <person name="Bluhm B."/>
            <person name="Cannon C."/>
            <person name="Castanera R."/>
            <person name="Culley D."/>
            <person name="Daum C."/>
            <person name="Ezra D."/>
            <person name="Gonzalez J."/>
            <person name="Henrissat B."/>
            <person name="Kuo A."/>
            <person name="Liang C."/>
            <person name="Lipzen A."/>
            <person name="Lutzoni F."/>
            <person name="Magnuson J."/>
            <person name="Mondo S."/>
            <person name="Nolan M."/>
            <person name="Ohm R."/>
            <person name="Pangilinan J."/>
            <person name="Park H.-J."/>
            <person name="Ramirez L."/>
            <person name="Alfaro M."/>
            <person name="Sun H."/>
            <person name="Tritt A."/>
            <person name="Yoshinaga Y."/>
            <person name="Zwiers L.-H."/>
            <person name="Turgeon B."/>
            <person name="Goodwin S."/>
            <person name="Spatafora J."/>
            <person name="Crous P."/>
            <person name="Grigoriev I."/>
        </authorList>
    </citation>
    <scope>NUCLEOTIDE SEQUENCE</scope>
    <source>
        <strain evidence="4">CBS 101060</strain>
    </source>
</reference>
<dbReference type="Proteomes" id="UP000799429">
    <property type="component" value="Unassembled WGS sequence"/>
</dbReference>
<dbReference type="SUPFAM" id="SSF53335">
    <property type="entry name" value="S-adenosyl-L-methionine-dependent methyltransferases"/>
    <property type="match status" value="1"/>
</dbReference>
<evidence type="ECO:0000256" key="2">
    <source>
        <dbReference type="ARBA" id="ARBA00022679"/>
    </source>
</evidence>
<dbReference type="OrthoDB" id="540004at2759"/>
<evidence type="ECO:0000313" key="4">
    <source>
        <dbReference type="EMBL" id="KAF2837501.1"/>
    </source>
</evidence>
<comment type="caution">
    <text evidence="4">The sequence shown here is derived from an EMBL/GenBank/DDBJ whole genome shotgun (WGS) entry which is preliminary data.</text>
</comment>
<evidence type="ECO:0000256" key="1">
    <source>
        <dbReference type="ARBA" id="ARBA00022603"/>
    </source>
</evidence>
<evidence type="ECO:0000313" key="5">
    <source>
        <dbReference type="Proteomes" id="UP000799429"/>
    </source>
</evidence>
<dbReference type="Gene3D" id="3.40.50.150">
    <property type="entry name" value="Vaccinia Virus protein VP39"/>
    <property type="match status" value="1"/>
</dbReference>
<dbReference type="GO" id="GO:0032259">
    <property type="term" value="P:methylation"/>
    <property type="evidence" value="ECO:0007669"/>
    <property type="project" value="UniProtKB-KW"/>
</dbReference>
<dbReference type="InterPro" id="IPR041698">
    <property type="entry name" value="Methyltransf_25"/>
</dbReference>
<keyword evidence="1 4" id="KW-0489">Methyltransferase</keyword>
<dbReference type="InterPro" id="IPR029063">
    <property type="entry name" value="SAM-dependent_MTases_sf"/>
</dbReference>
<proteinExistence type="predicted"/>
<keyword evidence="2" id="KW-0808">Transferase</keyword>
<dbReference type="AlphaFoldDB" id="A0A9P4S7X3"/>
<name>A0A9P4S7X3_9PEZI</name>
<feature type="domain" description="Methyltransferase" evidence="3">
    <location>
        <begin position="65"/>
        <end position="162"/>
    </location>
</feature>
<accession>A0A9P4S7X3</accession>
<dbReference type="PANTHER" id="PTHR43861:SF1">
    <property type="entry name" value="TRANS-ACONITATE 2-METHYLTRANSFERASE"/>
    <property type="match status" value="1"/>
</dbReference>
<evidence type="ECO:0000259" key="3">
    <source>
        <dbReference type="Pfam" id="PF13649"/>
    </source>
</evidence>
<protein>
    <submittedName>
        <fullName evidence="4">S-adenosyl-L-methionine-dependent methyltransferase</fullName>
    </submittedName>
</protein>
<keyword evidence="5" id="KW-1185">Reference proteome</keyword>
<dbReference type="EMBL" id="MU006099">
    <property type="protein sequence ID" value="KAF2837501.1"/>
    <property type="molecule type" value="Genomic_DNA"/>
</dbReference>
<dbReference type="Pfam" id="PF13649">
    <property type="entry name" value="Methyltransf_25"/>
    <property type="match status" value="1"/>
</dbReference>
<gene>
    <name evidence="4" type="ORF">M501DRAFT_937370</name>
</gene>
<dbReference type="GO" id="GO:0008168">
    <property type="term" value="F:methyltransferase activity"/>
    <property type="evidence" value="ECO:0007669"/>
    <property type="project" value="UniProtKB-KW"/>
</dbReference>